<name>A0ABQ3UX35_9CHLR</name>
<dbReference type="EMBL" id="BNJG01000002">
    <property type="protein sequence ID" value="GHO57233.1"/>
    <property type="molecule type" value="Genomic_DNA"/>
</dbReference>
<proteinExistence type="predicted"/>
<evidence type="ECO:0000313" key="2">
    <source>
        <dbReference type="EMBL" id="GHO57233.1"/>
    </source>
</evidence>
<comment type="caution">
    <text evidence="2">The sequence shown here is derived from an EMBL/GenBank/DDBJ whole genome shotgun (WGS) entry which is preliminary data.</text>
</comment>
<feature type="signal peptide" evidence="1">
    <location>
        <begin position="1"/>
        <end position="24"/>
    </location>
</feature>
<keyword evidence="3" id="KW-1185">Reference proteome</keyword>
<protein>
    <submittedName>
        <fullName evidence="2">Uncharacterized protein</fullName>
    </submittedName>
</protein>
<gene>
    <name evidence="2" type="ORF">KSB_57080</name>
</gene>
<reference evidence="2 3" key="1">
    <citation type="journal article" date="2021" name="Int. J. Syst. Evol. Microbiol.">
        <title>Reticulibacter mediterranei gen. nov., sp. nov., within the new family Reticulibacteraceae fam. nov., and Ktedonospora formicarum gen. nov., sp. nov., Ktedonobacter robiniae sp. nov., Dictyobacter formicarum sp. nov. and Dictyobacter arantiisoli sp. nov., belonging to the class Ktedonobacteria.</title>
        <authorList>
            <person name="Yabe S."/>
            <person name="Zheng Y."/>
            <person name="Wang C.M."/>
            <person name="Sakai Y."/>
            <person name="Abe K."/>
            <person name="Yokota A."/>
            <person name="Donadio S."/>
            <person name="Cavaletti L."/>
            <person name="Monciardini P."/>
        </authorList>
    </citation>
    <scope>NUCLEOTIDE SEQUENCE [LARGE SCALE GENOMIC DNA]</scope>
    <source>
        <strain evidence="2 3">SOSP1-30</strain>
    </source>
</reference>
<feature type="chain" id="PRO_5047125056" evidence="1">
    <location>
        <begin position="25"/>
        <end position="62"/>
    </location>
</feature>
<evidence type="ECO:0000256" key="1">
    <source>
        <dbReference type="SAM" id="SignalP"/>
    </source>
</evidence>
<organism evidence="2 3">
    <name type="scientific">Ktedonobacter robiniae</name>
    <dbReference type="NCBI Taxonomy" id="2778365"/>
    <lineage>
        <taxon>Bacteria</taxon>
        <taxon>Bacillati</taxon>
        <taxon>Chloroflexota</taxon>
        <taxon>Ktedonobacteria</taxon>
        <taxon>Ktedonobacterales</taxon>
        <taxon>Ktedonobacteraceae</taxon>
        <taxon>Ktedonobacter</taxon>
    </lineage>
</organism>
<keyword evidence="1" id="KW-0732">Signal</keyword>
<evidence type="ECO:0000313" key="3">
    <source>
        <dbReference type="Proteomes" id="UP000654345"/>
    </source>
</evidence>
<dbReference type="Proteomes" id="UP000654345">
    <property type="component" value="Unassembled WGS sequence"/>
</dbReference>
<accession>A0ABQ3UX35</accession>
<sequence length="62" mass="7002">MPVARYKVLACATLPLMAFGRAKAGPYQSWHLDALAPRFIVKVPTELRADRNSLQVFPINYK</sequence>